<dbReference type="AlphaFoldDB" id="Q9SGR0"/>
<sequence>MYILTELNKNIVGEIRKQLFSKNSVTLPRAHHLILQLPKPHQLAYINAPCSSSFTISKSNHHNNSLFSLSPPRMVGVFRRSLSFPNKPCGRSSPSSKPRVSHHTRSISLPCRSHPLISHVNHEISQLKSWFSFAGETHSRTTSWITDGLSLLKDVQETLADILQLPQSQESLRNRPVFFENLLEDLLRFVDAYGIFRTSILCLREHQSAAQVALRKKDDEKIASYLKSRRSLARDIAKLTSSIREPKTKHQHCHVDNVNGTYGDAELASVIGDVIEVTVLVSVALFNGVYLSLRATKTTPFIGFLKRSEKKEKLDEGIVELKQVEEKSLIGLSKKKNEEVKSLMKRMMELENSIREIECESEKVFRGLISTRVSLLNALTH</sequence>
<reference evidence="2" key="3">
    <citation type="submission" date="2000-06" db="EMBL/GenBank/DDBJ databases">
        <authorList>
            <person name="Cheuk R."/>
            <person name="Shinn P."/>
            <person name="Brooks S."/>
            <person name="Buehler E."/>
            <person name="Chao Q."/>
            <person name="Johnson-Hopson C."/>
            <person name="Khan S."/>
            <person name="Kim C."/>
            <person name="Altafi H."/>
            <person name="Bei B."/>
            <person name="Chin C."/>
            <person name="Chiou J."/>
            <person name="Choi E."/>
            <person name="Conn L."/>
            <person name="Conway A."/>
            <person name="Gonzalez A."/>
            <person name="Hansen N."/>
            <person name="Howing B."/>
            <person name="Koo T."/>
            <person name="Lam B."/>
            <person name="Lee J."/>
            <person name="Lenz C."/>
            <person name="Li J."/>
            <person name="Liu A."/>
            <person name="Liu J."/>
            <person name="Liu S."/>
            <person name="Mukharsky N."/>
            <person name="Nguyen M."/>
            <person name="Palm C."/>
            <person name="Pham P."/>
            <person name="Sakano H."/>
            <person name="Schwartz J."/>
            <person name="Southwick A."/>
            <person name="Thaveri A."/>
            <person name="Toriumi M."/>
            <person name="Vaysberg M."/>
            <person name="Yu G."/>
            <person name="Davis R."/>
            <person name="Federspiel N."/>
            <person name="Theologis A."/>
            <person name="Ecker J."/>
        </authorList>
    </citation>
    <scope>NUCLEOTIDE SEQUENCE</scope>
</reference>
<dbReference type="PANTHER" id="PTHR33070">
    <property type="entry name" value="OS06G0725500 PROTEIN"/>
    <property type="match status" value="1"/>
</dbReference>
<dbReference type="GO" id="GO:0048367">
    <property type="term" value="P:shoot system development"/>
    <property type="evidence" value="ECO:0007669"/>
    <property type="project" value="InterPro"/>
</dbReference>
<reference evidence="2" key="4">
    <citation type="submission" date="2000-10" db="EMBL/GenBank/DDBJ databases">
        <authorList>
            <person name="Chao Q."/>
            <person name="Brooks S."/>
            <person name="Buehler E."/>
            <person name="Johnson-Hopson C."/>
            <person name="Khan S."/>
            <person name="Kim C."/>
            <person name="Shinn P."/>
            <person name="Altafi H."/>
            <person name="Bei B."/>
            <person name="Chin C."/>
            <person name="Chiou J."/>
            <person name="Choi E."/>
            <person name="Conn L."/>
            <person name="Conway A."/>
            <person name="Gonzalez A."/>
            <person name="Hansen N."/>
            <person name="Howing B."/>
            <person name="Koo T."/>
            <person name="Lam B."/>
            <person name="Lee J."/>
            <person name="Lenz C."/>
            <person name="Li J."/>
            <person name="Liu A."/>
            <person name="Liu J."/>
            <person name="Liu S."/>
            <person name="Mukharsky N."/>
            <person name="Nguyen M."/>
            <person name="Palm C."/>
            <person name="Pham P."/>
            <person name="Sakano H."/>
            <person name="Schwartz J."/>
            <person name="Southwick A."/>
            <person name="Thaveri A."/>
            <person name="Toriumi M."/>
            <person name="Vaysberg M."/>
            <person name="Yu G."/>
            <person name="Davis R."/>
            <person name="Federspiel N."/>
            <person name="Theologis A."/>
            <person name="Ecker J."/>
        </authorList>
    </citation>
    <scope>NUCLEOTIDE SEQUENCE</scope>
</reference>
<keyword evidence="1" id="KW-0175">Coiled coil</keyword>
<dbReference type="EMBL" id="AC009978">
    <property type="protein sequence ID" value="AAF17640.1"/>
    <property type="molecule type" value="Genomic_DNA"/>
</dbReference>
<accession>Q9SGR0</accession>
<evidence type="ECO:0000313" key="2">
    <source>
        <dbReference type="EMBL" id="AAF17640.1"/>
    </source>
</evidence>
<dbReference type="InterPro" id="IPR004320">
    <property type="entry name" value="BPS1_pln"/>
</dbReference>
<dbReference type="TAIR" id="AT1G76240"/>
<protein>
    <submittedName>
        <fullName evidence="2">T23E18.17</fullName>
    </submittedName>
</protein>
<reference evidence="2" key="1">
    <citation type="submission" date="1999-11" db="EMBL/GenBank/DDBJ databases">
        <title>Genomic sequence for Arabidopsis thaliana BAC T23E18 from chromosome I.</title>
        <authorList>
            <person name="Khan S."/>
            <person name="Brooks S."/>
            <person name="Buehler E."/>
            <person name="Chao Q."/>
            <person name="Johnson-Hopson C."/>
            <person name="Kim C."/>
            <person name="Shinn P."/>
            <person name="Altafi H."/>
            <person name="Bei Q."/>
            <person name="Chin C."/>
            <person name="Chiou J."/>
            <person name="Choi E."/>
            <person name="Conn L."/>
            <person name="Conway A."/>
            <person name="Gonzales A."/>
            <person name="Hansen N."/>
            <person name="Howng B."/>
            <person name="Koo T."/>
            <person name="Lam B."/>
            <person name="Lee J."/>
            <person name="Lenz C."/>
            <person name="Li J."/>
            <person name="Liu A."/>
            <person name="Liu K."/>
            <person name="Liu S."/>
            <person name="Mukharsky N."/>
            <person name="Nguyen M."/>
            <person name="Palm C."/>
            <person name="Pham P."/>
            <person name="Sakano H."/>
            <person name="Schwartz J."/>
            <person name="Southwick A."/>
            <person name="Thaveri A."/>
            <person name="Toriumi M."/>
            <person name="Vaysberg M."/>
            <person name="Yu G."/>
            <person name="Federspiel N.A."/>
            <person name="Theologis A."/>
            <person name="Ecker J.R."/>
        </authorList>
    </citation>
    <scope>NUCLEOTIDE SEQUENCE</scope>
</reference>
<name>Q9SGR0_ARATH</name>
<proteinExistence type="predicted"/>
<dbReference type="PANTHER" id="PTHR33070:SF49">
    <property type="entry name" value="OS06G0725500 PROTEIN"/>
    <property type="match status" value="1"/>
</dbReference>
<reference key="2">
    <citation type="journal article" date="2000" name="Nature">
        <title>Sequence and analysis of chromosome 1 of the plant Arabidopsis thaliana.</title>
        <authorList>
            <person name="Theologis A."/>
            <person name="Ecker J.R."/>
            <person name="Palm C.J."/>
            <person name="Federspiel N.A."/>
            <person name="Kaul S."/>
            <person name="White O."/>
            <person name="Alonso J."/>
            <person name="Altafi H."/>
            <person name="Araujo R."/>
            <person name="Bowman C.L."/>
            <person name="Brooks S.Y."/>
            <person name="Buehler E."/>
            <person name="Chan A."/>
            <person name="Chao Q."/>
            <person name="Chen H."/>
            <person name="Cheuk R.F."/>
            <person name="Chin C.W."/>
            <person name="Chung M.K."/>
            <person name="Conn L."/>
            <person name="Conway A.B."/>
            <person name="Conway A.R."/>
            <person name="Creasy T.H."/>
            <person name="Dewar K."/>
            <person name="Dunn P."/>
            <person name="Etgu P."/>
            <person name="Feldblyum T.V."/>
            <person name="Feng J."/>
            <person name="Fong B."/>
            <person name="Fujii C.Y."/>
            <person name="Gill J.E."/>
            <person name="Goldsmith A.D."/>
            <person name="Haas B."/>
            <person name="Hansen N.F."/>
            <person name="Hughes B."/>
            <person name="Huizar L."/>
            <person name="Hunter J.L."/>
            <person name="Jenkins J."/>
            <person name="Johnson-Hopson C."/>
            <person name="Khan S."/>
            <person name="Khaykin E."/>
            <person name="Kim C.J."/>
            <person name="Koo H.L."/>
            <person name="Kremenetskaia I."/>
            <person name="Kurtz D.B."/>
            <person name="Kwan A."/>
            <person name="Lam B."/>
            <person name="Langin-Hooper S."/>
            <person name="Lee A."/>
            <person name="Lee J.M."/>
            <person name="Lenz C.A."/>
            <person name="Li J.H."/>
            <person name="Li Y."/>
            <person name="Lin X."/>
            <person name="Liu S.X."/>
            <person name="Liu Z.A."/>
            <person name="Luros J.S."/>
            <person name="Maiti R."/>
            <person name="Marziali A."/>
            <person name="Militscher J."/>
            <person name="Miranda M."/>
            <person name="Nguyen M."/>
            <person name="Nierman W.C."/>
            <person name="Osborne B.I."/>
            <person name="Pai G."/>
            <person name="Peterson J."/>
            <person name="Pham P.K."/>
            <person name="Rizzo M."/>
            <person name="Rooney T."/>
            <person name="Rowley D."/>
            <person name="Sakano H."/>
            <person name="Salzberg S.L."/>
            <person name="Schwartz J.R."/>
            <person name="Shinn P."/>
            <person name="Southwick A.M."/>
            <person name="Sun H."/>
            <person name="Tallon L.J."/>
            <person name="Tambunga G."/>
            <person name="Toriumi M.J."/>
            <person name="Town C.D."/>
            <person name="Utterback T."/>
            <person name="Van Aken S."/>
            <person name="Vaysberg M."/>
            <person name="Vysotskaia V.S."/>
            <person name="Walker M."/>
            <person name="Wu D."/>
            <person name="Yu G."/>
            <person name="Fraser C.M."/>
            <person name="Venter J.C."/>
            <person name="Davis R.W."/>
        </authorList>
    </citation>
    <scope>NUCLEOTIDE SEQUENCE [LARGE SCALE GENOMIC DNA]</scope>
    <source>
        <strain>cv. Columbia</strain>
    </source>
</reference>
<dbReference type="GO" id="GO:0048364">
    <property type="term" value="P:root development"/>
    <property type="evidence" value="ECO:0007669"/>
    <property type="project" value="InterPro"/>
</dbReference>
<evidence type="ECO:0000256" key="1">
    <source>
        <dbReference type="SAM" id="Coils"/>
    </source>
</evidence>
<dbReference type="PhylomeDB" id="Q9SGR0"/>
<feature type="coiled-coil region" evidence="1">
    <location>
        <begin position="307"/>
        <end position="360"/>
    </location>
</feature>
<organism evidence="2">
    <name type="scientific">Arabidopsis thaliana</name>
    <name type="common">Mouse-ear cress</name>
    <dbReference type="NCBI Taxonomy" id="3702"/>
    <lineage>
        <taxon>Eukaryota</taxon>
        <taxon>Viridiplantae</taxon>
        <taxon>Streptophyta</taxon>
        <taxon>Embryophyta</taxon>
        <taxon>Tracheophyta</taxon>
        <taxon>Spermatophyta</taxon>
        <taxon>Magnoliopsida</taxon>
        <taxon>eudicotyledons</taxon>
        <taxon>Gunneridae</taxon>
        <taxon>Pentapetalae</taxon>
        <taxon>rosids</taxon>
        <taxon>malvids</taxon>
        <taxon>Brassicales</taxon>
        <taxon>Brassicaceae</taxon>
        <taxon>Camelineae</taxon>
        <taxon>Arabidopsis</taxon>
    </lineage>
</organism>
<dbReference type="ExpressionAtlas" id="Q9SGR0">
    <property type="expression patterns" value="baseline and differential"/>
</dbReference>
<dbReference type="Pfam" id="PF03087">
    <property type="entry name" value="BPS1"/>
    <property type="match status" value="1"/>
</dbReference>